<proteinExistence type="predicted"/>
<dbReference type="AlphaFoldDB" id="E6L008"/>
<dbReference type="Proteomes" id="UP000032871">
    <property type="component" value="Unassembled WGS sequence"/>
</dbReference>
<sequence length="43" mass="5111">MFKVFGFQHHIIFYENSMLKKKGGGVKFKFLEKKTATRAVDFR</sequence>
<organism evidence="1 2">
    <name type="scientific">Aggregatibacter segnis ATCC 33393</name>
    <dbReference type="NCBI Taxonomy" id="888057"/>
    <lineage>
        <taxon>Bacteria</taxon>
        <taxon>Pseudomonadati</taxon>
        <taxon>Pseudomonadota</taxon>
        <taxon>Gammaproteobacteria</taxon>
        <taxon>Pasteurellales</taxon>
        <taxon>Pasteurellaceae</taxon>
        <taxon>Aggregatibacter</taxon>
    </lineage>
</organism>
<dbReference type="EMBL" id="AEPS01000012">
    <property type="protein sequence ID" value="EFU66966.1"/>
    <property type="molecule type" value="Genomic_DNA"/>
</dbReference>
<evidence type="ECO:0000313" key="2">
    <source>
        <dbReference type="Proteomes" id="UP000032871"/>
    </source>
</evidence>
<comment type="caution">
    <text evidence="1">The sequence shown here is derived from an EMBL/GenBank/DDBJ whole genome shotgun (WGS) entry which is preliminary data.</text>
</comment>
<dbReference type="HOGENOM" id="CLU_3228614_0_0_6"/>
<protein>
    <submittedName>
        <fullName evidence="1">Uncharacterized protein</fullName>
    </submittedName>
</protein>
<evidence type="ECO:0000313" key="1">
    <source>
        <dbReference type="EMBL" id="EFU66966.1"/>
    </source>
</evidence>
<reference evidence="1 2" key="1">
    <citation type="submission" date="2010-12" db="EMBL/GenBank/DDBJ databases">
        <authorList>
            <person name="Muzny D."/>
            <person name="Qin X."/>
            <person name="Deng J."/>
            <person name="Jiang H."/>
            <person name="Liu Y."/>
            <person name="Qu J."/>
            <person name="Song X.-Z."/>
            <person name="Zhang L."/>
            <person name="Thornton R."/>
            <person name="Coyle M."/>
            <person name="Francisco L."/>
            <person name="Jackson L."/>
            <person name="Javaid M."/>
            <person name="Korchina V."/>
            <person name="Kovar C."/>
            <person name="Mata R."/>
            <person name="Mathew T."/>
            <person name="Ngo R."/>
            <person name="Nguyen L."/>
            <person name="Nguyen N."/>
            <person name="Okwuonu G."/>
            <person name="Ongeri F."/>
            <person name="Pham C."/>
            <person name="Simmons D."/>
            <person name="Wilczek-Boney K."/>
            <person name="Hale W."/>
            <person name="Jakkamsetti A."/>
            <person name="Pham P."/>
            <person name="Ruth R."/>
            <person name="San Lucas F."/>
            <person name="Warren J."/>
            <person name="Zhang J."/>
            <person name="Zhao Z."/>
            <person name="Zhou C."/>
            <person name="Zhu D."/>
            <person name="Lee S."/>
            <person name="Bess C."/>
            <person name="Blankenburg K."/>
            <person name="Forbes L."/>
            <person name="Fu Q."/>
            <person name="Gubbala S."/>
            <person name="Hirani K."/>
            <person name="Jayaseelan J.C."/>
            <person name="Lara F."/>
            <person name="Munidasa M."/>
            <person name="Palculict T."/>
            <person name="Patil S."/>
            <person name="Pu L.-L."/>
            <person name="Saada N."/>
            <person name="Tang L."/>
            <person name="Weissenberger G."/>
            <person name="Zhu Y."/>
            <person name="Hemphill L."/>
            <person name="Shang Y."/>
            <person name="Youmans B."/>
            <person name="Ayvaz T."/>
            <person name="Ross M."/>
            <person name="Santibanez J."/>
            <person name="Aqrawi P."/>
            <person name="Gross S."/>
            <person name="Joshi V."/>
            <person name="Fowler G."/>
            <person name="Nazareth L."/>
            <person name="Reid J."/>
            <person name="Worley K."/>
            <person name="Petrosino J."/>
            <person name="Highlander S."/>
            <person name="Gibbs R."/>
        </authorList>
    </citation>
    <scope>NUCLEOTIDE SEQUENCE [LARGE SCALE GENOMIC DNA]</scope>
    <source>
        <strain evidence="1 2">ATCC 33393</strain>
    </source>
</reference>
<name>E6L008_9PAST</name>
<gene>
    <name evidence="1" type="ORF">HMPREF9064_1740</name>
</gene>
<keyword evidence="2" id="KW-1185">Reference proteome</keyword>
<accession>E6L008</accession>